<feature type="transmembrane region" description="Helical" evidence="6">
    <location>
        <begin position="205"/>
        <end position="228"/>
    </location>
</feature>
<comment type="caution">
    <text evidence="8">The sequence shown here is derived from an EMBL/GenBank/DDBJ whole genome shotgun (WGS) entry which is preliminary data.</text>
</comment>
<feature type="transmembrane region" description="Helical" evidence="6">
    <location>
        <begin position="286"/>
        <end position="306"/>
    </location>
</feature>
<dbReference type="AlphaFoldDB" id="A0A4S8QRP1"/>
<dbReference type="PANTHER" id="PTHR33048">
    <property type="entry name" value="PTH11-LIKE INTEGRAL MEMBRANE PROTEIN (AFU_ORTHOLOGUE AFUA_5G11245)"/>
    <property type="match status" value="1"/>
</dbReference>
<evidence type="ECO:0000256" key="6">
    <source>
        <dbReference type="SAM" id="Phobius"/>
    </source>
</evidence>
<comment type="similarity">
    <text evidence="5">Belongs to the SAT4 family.</text>
</comment>
<protein>
    <recommendedName>
        <fullName evidence="7">Rhodopsin domain-containing protein</fullName>
    </recommendedName>
</protein>
<evidence type="ECO:0000256" key="1">
    <source>
        <dbReference type="ARBA" id="ARBA00004141"/>
    </source>
</evidence>
<keyword evidence="4 6" id="KW-0472">Membrane</keyword>
<evidence type="ECO:0000256" key="2">
    <source>
        <dbReference type="ARBA" id="ARBA00022692"/>
    </source>
</evidence>
<reference evidence="8 9" key="1">
    <citation type="submission" date="2017-12" db="EMBL/GenBank/DDBJ databases">
        <title>Comparative genomics of Botrytis spp.</title>
        <authorList>
            <person name="Valero-Jimenez C.A."/>
            <person name="Tapia P."/>
            <person name="Veloso J."/>
            <person name="Silva-Moreno E."/>
            <person name="Staats M."/>
            <person name="Valdes J.H."/>
            <person name="Van Kan J.A.L."/>
        </authorList>
    </citation>
    <scope>NUCLEOTIDE SEQUENCE [LARGE SCALE GENOMIC DNA]</scope>
    <source>
        <strain evidence="8 9">MUCL435</strain>
    </source>
</reference>
<feature type="transmembrane region" description="Helical" evidence="6">
    <location>
        <begin position="130"/>
        <end position="156"/>
    </location>
</feature>
<keyword evidence="2 6" id="KW-0812">Transmembrane</keyword>
<comment type="subcellular location">
    <subcellularLocation>
        <location evidence="1">Membrane</location>
        <topology evidence="1">Multi-pass membrane protein</topology>
    </subcellularLocation>
</comment>
<accession>A0A4S8QRP1</accession>
<gene>
    <name evidence="8" type="ORF">BGAL_0284g00010</name>
</gene>
<feature type="transmembrane region" description="Helical" evidence="6">
    <location>
        <begin position="41"/>
        <end position="66"/>
    </location>
</feature>
<dbReference type="PANTHER" id="PTHR33048:SF55">
    <property type="entry name" value="INTEGRAL MEMBRANE PROTEIN"/>
    <property type="match status" value="1"/>
</dbReference>
<dbReference type="Proteomes" id="UP000308671">
    <property type="component" value="Unassembled WGS sequence"/>
</dbReference>
<evidence type="ECO:0000259" key="7">
    <source>
        <dbReference type="Pfam" id="PF20684"/>
    </source>
</evidence>
<keyword evidence="3 6" id="KW-1133">Transmembrane helix</keyword>
<feature type="transmembrane region" description="Helical" evidence="6">
    <location>
        <begin position="6"/>
        <end position="29"/>
    </location>
</feature>
<evidence type="ECO:0000313" key="8">
    <source>
        <dbReference type="EMBL" id="THV47847.1"/>
    </source>
</evidence>
<feature type="transmembrane region" description="Helical" evidence="6">
    <location>
        <begin position="240"/>
        <end position="266"/>
    </location>
</feature>
<feature type="domain" description="Rhodopsin" evidence="7">
    <location>
        <begin position="31"/>
        <end position="303"/>
    </location>
</feature>
<name>A0A4S8QRP1_9HELO</name>
<evidence type="ECO:0000256" key="3">
    <source>
        <dbReference type="ARBA" id="ARBA00022989"/>
    </source>
</evidence>
<evidence type="ECO:0000256" key="4">
    <source>
        <dbReference type="ARBA" id="ARBA00023136"/>
    </source>
</evidence>
<proteinExistence type="inferred from homology"/>
<feature type="transmembrane region" description="Helical" evidence="6">
    <location>
        <begin position="100"/>
        <end position="118"/>
    </location>
</feature>
<dbReference type="Pfam" id="PF20684">
    <property type="entry name" value="Fung_rhodopsin"/>
    <property type="match status" value="1"/>
</dbReference>
<organism evidence="8 9">
    <name type="scientific">Botrytis galanthina</name>
    <dbReference type="NCBI Taxonomy" id="278940"/>
    <lineage>
        <taxon>Eukaryota</taxon>
        <taxon>Fungi</taxon>
        <taxon>Dikarya</taxon>
        <taxon>Ascomycota</taxon>
        <taxon>Pezizomycotina</taxon>
        <taxon>Leotiomycetes</taxon>
        <taxon>Helotiales</taxon>
        <taxon>Sclerotiniaceae</taxon>
        <taxon>Botrytis</taxon>
    </lineage>
</organism>
<evidence type="ECO:0000313" key="9">
    <source>
        <dbReference type="Proteomes" id="UP000308671"/>
    </source>
</evidence>
<dbReference type="EMBL" id="PQXL01000284">
    <property type="protein sequence ID" value="THV47847.1"/>
    <property type="molecule type" value="Genomic_DNA"/>
</dbReference>
<dbReference type="InterPro" id="IPR052337">
    <property type="entry name" value="SAT4-like"/>
</dbReference>
<sequence length="423" mass="46900">MVKQLNTACLVIIVVFEVVGSIFCFGRLASRLVSKPPWRGLMMWSDICMGIAWVLSVVETVAIYGLTSYAKYGYKSSDLAQFNIDIPTEMKWSMFDSLCYNPILGFVKASMILLYLRLGGIRQTVRYASYALLCINFALMIAIFFVDMFQCVPFSYNFYSTEMDLAAQIKANATDPGIGPYGPVASGFKDGKYISGGKCINGVNFILSTAGLTILTDLLVLCIPIYMVKDLKLNPRKKAAAITILCMGLGVTAIGICRLVFTYRAFYPDVPDPGLNVNSTISQIETGLALVIGCIPDLLPLFRLLIPGFLNFATRQSTHPARYPYSSTFCSKGKPEGRCDILKNTMYEEHGLDVLKLRPNNGLVQRETQVRGAASTDSLTGSQMEMFEKTMDDKMDSKTIIKTTHFSMKESDLSDPRNTWSNV</sequence>
<dbReference type="GO" id="GO:0016020">
    <property type="term" value="C:membrane"/>
    <property type="evidence" value="ECO:0007669"/>
    <property type="project" value="UniProtKB-SubCell"/>
</dbReference>
<dbReference type="InterPro" id="IPR049326">
    <property type="entry name" value="Rhodopsin_dom_fungi"/>
</dbReference>
<dbReference type="OrthoDB" id="5329176at2759"/>
<evidence type="ECO:0000256" key="5">
    <source>
        <dbReference type="ARBA" id="ARBA00038359"/>
    </source>
</evidence>
<keyword evidence="9" id="KW-1185">Reference proteome</keyword>